<gene>
    <name evidence="1" type="ORF">NDU88_004681</name>
</gene>
<proteinExistence type="predicted"/>
<evidence type="ECO:0000313" key="1">
    <source>
        <dbReference type="EMBL" id="KAJ1116470.1"/>
    </source>
</evidence>
<dbReference type="AlphaFoldDB" id="A0AAV7NND0"/>
<keyword evidence="2" id="KW-1185">Reference proteome</keyword>
<reference evidence="1" key="1">
    <citation type="journal article" date="2022" name="bioRxiv">
        <title>Sequencing and chromosome-scale assembly of the giantPleurodeles waltlgenome.</title>
        <authorList>
            <person name="Brown T."/>
            <person name="Elewa A."/>
            <person name="Iarovenko S."/>
            <person name="Subramanian E."/>
            <person name="Araus A.J."/>
            <person name="Petzold A."/>
            <person name="Susuki M."/>
            <person name="Suzuki K.-i.T."/>
            <person name="Hayashi T."/>
            <person name="Toyoda A."/>
            <person name="Oliveira C."/>
            <person name="Osipova E."/>
            <person name="Leigh N.D."/>
            <person name="Simon A."/>
            <person name="Yun M.H."/>
        </authorList>
    </citation>
    <scope>NUCLEOTIDE SEQUENCE</scope>
    <source>
        <strain evidence="1">20211129_DDA</strain>
        <tissue evidence="1">Liver</tissue>
    </source>
</reference>
<comment type="caution">
    <text evidence="1">The sequence shown here is derived from an EMBL/GenBank/DDBJ whole genome shotgun (WGS) entry which is preliminary data.</text>
</comment>
<dbReference type="Proteomes" id="UP001066276">
    <property type="component" value="Chromosome 8"/>
</dbReference>
<name>A0AAV7NND0_PLEWA</name>
<sequence length="83" mass="9544">MTMPDILIMEHSKEILKVRAAHMEVALQRQLNTEPVNAVTMTGAEKKTGPIQTCPKYQIMLHLRRVIPQSRILPYTRKAVHQL</sequence>
<organism evidence="1 2">
    <name type="scientific">Pleurodeles waltl</name>
    <name type="common">Iberian ribbed newt</name>
    <dbReference type="NCBI Taxonomy" id="8319"/>
    <lineage>
        <taxon>Eukaryota</taxon>
        <taxon>Metazoa</taxon>
        <taxon>Chordata</taxon>
        <taxon>Craniata</taxon>
        <taxon>Vertebrata</taxon>
        <taxon>Euteleostomi</taxon>
        <taxon>Amphibia</taxon>
        <taxon>Batrachia</taxon>
        <taxon>Caudata</taxon>
        <taxon>Salamandroidea</taxon>
        <taxon>Salamandridae</taxon>
        <taxon>Pleurodelinae</taxon>
        <taxon>Pleurodeles</taxon>
    </lineage>
</organism>
<dbReference type="EMBL" id="JANPWB010000012">
    <property type="protein sequence ID" value="KAJ1116470.1"/>
    <property type="molecule type" value="Genomic_DNA"/>
</dbReference>
<protein>
    <submittedName>
        <fullName evidence="1">Uncharacterized protein</fullName>
    </submittedName>
</protein>
<accession>A0AAV7NND0</accession>
<evidence type="ECO:0000313" key="2">
    <source>
        <dbReference type="Proteomes" id="UP001066276"/>
    </source>
</evidence>